<evidence type="ECO:0008006" key="4">
    <source>
        <dbReference type="Google" id="ProtNLM"/>
    </source>
</evidence>
<proteinExistence type="predicted"/>
<keyword evidence="1" id="KW-1133">Transmembrane helix</keyword>
<dbReference type="Proteomes" id="UP000009885">
    <property type="component" value="Unassembled WGS sequence"/>
</dbReference>
<reference evidence="2 3" key="1">
    <citation type="journal article" date="2013" name="Genome Announc.">
        <title>Genome Sequence of Staphylococcus massiliensis Strain S46, Isolated from the Surface of Healthy Human Skin.</title>
        <authorList>
            <person name="Srivastav R."/>
            <person name="Singh A."/>
            <person name="Jangir P.K."/>
            <person name="Kumari C."/>
            <person name="Muduli S."/>
            <person name="Sharma R."/>
        </authorList>
    </citation>
    <scope>NUCLEOTIDE SEQUENCE [LARGE SCALE GENOMIC DNA]</scope>
    <source>
        <strain evidence="2 3">S46</strain>
    </source>
</reference>
<feature type="transmembrane region" description="Helical" evidence="1">
    <location>
        <begin position="147"/>
        <end position="164"/>
    </location>
</feature>
<feature type="transmembrane region" description="Helical" evidence="1">
    <location>
        <begin position="12"/>
        <end position="31"/>
    </location>
</feature>
<feature type="transmembrane region" description="Helical" evidence="1">
    <location>
        <begin position="113"/>
        <end position="140"/>
    </location>
</feature>
<keyword evidence="1" id="KW-0812">Transmembrane</keyword>
<evidence type="ECO:0000256" key="1">
    <source>
        <dbReference type="SAM" id="Phobius"/>
    </source>
</evidence>
<feature type="transmembrane region" description="Helical" evidence="1">
    <location>
        <begin position="176"/>
        <end position="196"/>
    </location>
</feature>
<dbReference type="RefSeq" id="WP_009384623.1">
    <property type="nucleotide sequence ID" value="NZ_AMSQ01000021.1"/>
</dbReference>
<comment type="caution">
    <text evidence="2">The sequence shown here is derived from an EMBL/GenBank/DDBJ whole genome shotgun (WGS) entry which is preliminary data.</text>
</comment>
<organism evidence="2 3">
    <name type="scientific">Staphylococcus massiliensis S46</name>
    <dbReference type="NCBI Taxonomy" id="1229783"/>
    <lineage>
        <taxon>Bacteria</taxon>
        <taxon>Bacillati</taxon>
        <taxon>Bacillota</taxon>
        <taxon>Bacilli</taxon>
        <taxon>Bacillales</taxon>
        <taxon>Staphylococcaceae</taxon>
        <taxon>Staphylococcus</taxon>
    </lineage>
</organism>
<name>K9AWW9_9STAP</name>
<dbReference type="AlphaFoldDB" id="K9AWW9"/>
<feature type="transmembrane region" description="Helical" evidence="1">
    <location>
        <begin position="217"/>
        <end position="242"/>
    </location>
</feature>
<keyword evidence="3" id="KW-1185">Reference proteome</keyword>
<dbReference type="PATRIC" id="fig|1229783.3.peg.2014"/>
<accession>K9AWW9</accession>
<dbReference type="EMBL" id="AMSQ01000021">
    <property type="protein sequence ID" value="EKU46005.1"/>
    <property type="molecule type" value="Genomic_DNA"/>
</dbReference>
<protein>
    <recommendedName>
        <fullName evidence="4">M50 family peptidase</fullName>
    </recommendedName>
</protein>
<feature type="transmembrane region" description="Helical" evidence="1">
    <location>
        <begin position="43"/>
        <end position="65"/>
    </location>
</feature>
<dbReference type="InterPro" id="IPR049500">
    <property type="entry name" value="Peptidase_M50B-like"/>
</dbReference>
<sequence>MTLENLQTIKIILNPYLITLIIIGYIAIHYYRGHRIFSLIEMILNFIPVLIHEFGHVLMNSITFGKPKDLVVVVRPKERRLTSRQGYAVTTSSNVLTQVITTLGGYIMPSMMLILGIFLAIKDYSVVYIISFLCIFIYYLVITSRKLVPLSITILLIIVIYQSFKYNVYQDFQLVMFIIYHYLIGTLAGEVILSSIRIVRFTFSRSNGNWDGYQLKLATHIPTICFSIIWLTINCFAMYYTFVNLW</sequence>
<keyword evidence="1" id="KW-0472">Membrane</keyword>
<evidence type="ECO:0000313" key="2">
    <source>
        <dbReference type="EMBL" id="EKU46005.1"/>
    </source>
</evidence>
<dbReference type="OrthoDB" id="2408397at2"/>
<dbReference type="eggNOG" id="ENOG5032B05">
    <property type="taxonomic scope" value="Bacteria"/>
</dbReference>
<dbReference type="Pfam" id="PF13398">
    <property type="entry name" value="Peptidase_M50B"/>
    <property type="match status" value="1"/>
</dbReference>
<gene>
    <name evidence="2" type="ORF">C273_10102</name>
</gene>
<evidence type="ECO:0000313" key="3">
    <source>
        <dbReference type="Proteomes" id="UP000009885"/>
    </source>
</evidence>